<evidence type="ECO:0000313" key="1">
    <source>
        <dbReference type="EMBL" id="MPL63536.1"/>
    </source>
</evidence>
<name>A0A644T9C2_9ZZZZ</name>
<sequence>MTKTMTERIVLWLTLACSVFEIHGFENNIRANKKHARRKSVEQAELTEINHRLTKIEQQLNNLLSSTHPDTDHK</sequence>
<accession>A0A644T9C2</accession>
<organism evidence="1">
    <name type="scientific">bioreactor metagenome</name>
    <dbReference type="NCBI Taxonomy" id="1076179"/>
    <lineage>
        <taxon>unclassified sequences</taxon>
        <taxon>metagenomes</taxon>
        <taxon>ecological metagenomes</taxon>
    </lineage>
</organism>
<gene>
    <name evidence="1" type="ORF">SDC9_09176</name>
</gene>
<dbReference type="EMBL" id="VSSQ01000021">
    <property type="protein sequence ID" value="MPL63536.1"/>
    <property type="molecule type" value="Genomic_DNA"/>
</dbReference>
<dbReference type="AlphaFoldDB" id="A0A644T9C2"/>
<proteinExistence type="predicted"/>
<protein>
    <submittedName>
        <fullName evidence="1">Uncharacterized protein</fullName>
    </submittedName>
</protein>
<comment type="caution">
    <text evidence="1">The sequence shown here is derived from an EMBL/GenBank/DDBJ whole genome shotgun (WGS) entry which is preliminary data.</text>
</comment>
<reference evidence="1" key="1">
    <citation type="submission" date="2019-08" db="EMBL/GenBank/DDBJ databases">
        <authorList>
            <person name="Kucharzyk K."/>
            <person name="Murdoch R.W."/>
            <person name="Higgins S."/>
            <person name="Loffler F."/>
        </authorList>
    </citation>
    <scope>NUCLEOTIDE SEQUENCE</scope>
</reference>